<dbReference type="AlphaFoldDB" id="A0A0L6U6M0"/>
<dbReference type="InterPro" id="IPR013216">
    <property type="entry name" value="Methyltransf_11"/>
</dbReference>
<dbReference type="PANTHER" id="PTHR43591:SF24">
    <property type="entry name" value="2-METHOXY-6-POLYPRENYL-1,4-BENZOQUINOL METHYLASE, MITOCHONDRIAL"/>
    <property type="match status" value="1"/>
</dbReference>
<dbReference type="InterPro" id="IPR029063">
    <property type="entry name" value="SAM-dependent_MTases_sf"/>
</dbReference>
<proteinExistence type="predicted"/>
<dbReference type="RefSeq" id="WP_050738609.1">
    <property type="nucleotide sequence ID" value="NZ_LGYO01000004.1"/>
</dbReference>
<keyword evidence="2" id="KW-0830">Ubiquinone</keyword>
<dbReference type="STRING" id="52689.AKG39_01605"/>
<dbReference type="OrthoDB" id="5522265at2"/>
<dbReference type="CDD" id="cd02440">
    <property type="entry name" value="AdoMet_MTases"/>
    <property type="match status" value="1"/>
</dbReference>
<feature type="domain" description="Methyltransferase type 11" evidence="1">
    <location>
        <begin position="54"/>
        <end position="148"/>
    </location>
</feature>
<dbReference type="GO" id="GO:0008757">
    <property type="term" value="F:S-adenosylmethionine-dependent methyltransferase activity"/>
    <property type="evidence" value="ECO:0007669"/>
    <property type="project" value="InterPro"/>
</dbReference>
<dbReference type="EMBL" id="LGYO01000004">
    <property type="protein sequence ID" value="KNZ43420.1"/>
    <property type="molecule type" value="Genomic_DNA"/>
</dbReference>
<dbReference type="Proteomes" id="UP000036873">
    <property type="component" value="Unassembled WGS sequence"/>
</dbReference>
<dbReference type="GO" id="GO:0032259">
    <property type="term" value="P:methylation"/>
    <property type="evidence" value="ECO:0007669"/>
    <property type="project" value="UniProtKB-KW"/>
</dbReference>
<comment type="caution">
    <text evidence="2">The sequence shown here is derived from an EMBL/GenBank/DDBJ whole genome shotgun (WGS) entry which is preliminary data.</text>
</comment>
<dbReference type="SUPFAM" id="SSF53335">
    <property type="entry name" value="S-adenosyl-L-methionine-dependent methyltransferases"/>
    <property type="match status" value="1"/>
</dbReference>
<evidence type="ECO:0000313" key="2">
    <source>
        <dbReference type="EMBL" id="KNZ43420.1"/>
    </source>
</evidence>
<evidence type="ECO:0000259" key="1">
    <source>
        <dbReference type="Pfam" id="PF08241"/>
    </source>
</evidence>
<organism evidence="2 3">
    <name type="scientific">Acetobacterium bakii</name>
    <dbReference type="NCBI Taxonomy" id="52689"/>
    <lineage>
        <taxon>Bacteria</taxon>
        <taxon>Bacillati</taxon>
        <taxon>Bacillota</taxon>
        <taxon>Clostridia</taxon>
        <taxon>Eubacteriales</taxon>
        <taxon>Eubacteriaceae</taxon>
        <taxon>Acetobacterium</taxon>
    </lineage>
</organism>
<keyword evidence="2" id="KW-0808">Transferase</keyword>
<evidence type="ECO:0000313" key="3">
    <source>
        <dbReference type="Proteomes" id="UP000036873"/>
    </source>
</evidence>
<dbReference type="PANTHER" id="PTHR43591">
    <property type="entry name" value="METHYLTRANSFERASE"/>
    <property type="match status" value="1"/>
</dbReference>
<keyword evidence="3" id="KW-1185">Reference proteome</keyword>
<protein>
    <submittedName>
        <fullName evidence="2">Ubiquinone biosynthesis methyltransferase UbiE</fullName>
    </submittedName>
</protein>
<dbReference type="PATRIC" id="fig|52689.4.peg.2391"/>
<name>A0A0L6U6M0_9FIRM</name>
<dbReference type="Gene3D" id="3.40.50.150">
    <property type="entry name" value="Vaccinia Virus protein VP39"/>
    <property type="match status" value="1"/>
</dbReference>
<dbReference type="Pfam" id="PF08241">
    <property type="entry name" value="Methyltransf_11"/>
    <property type="match status" value="1"/>
</dbReference>
<sequence length="252" mass="29383">MENILHKVENYWDGRSEGYSEVNVEELNSYKMDVWKNLINQYKPAVIGRKLKVLDIGTGPGFFAITMATCGYDVTAVDYTDAMLHQAKKNAGSYKNTIKFIRMDAQCLDFEDHTFDLIITRNLTWNLEKPDQAYKEWHRVLAPGGRILNFDANWYLHLFDKEKRSEYEQDRMNSEKNGVKDHYVHTNTTAMEEIAKNLPLSRTMRPQWDAAVLINTGFKKVMIEQDIGQLVWNKEEQSNYASTPMFMIFGEK</sequence>
<gene>
    <name evidence="2" type="ORF">AKG39_01605</name>
</gene>
<keyword evidence="2" id="KW-0489">Methyltransferase</keyword>
<accession>A0A0L6U6M0</accession>
<reference evidence="3" key="1">
    <citation type="submission" date="2015-07" db="EMBL/GenBank/DDBJ databases">
        <title>Draft genome sequence of Acetobacterium bakii DSM 8293, a potential psychrophilic chemical producer through syngas fermentation.</title>
        <authorList>
            <person name="Song Y."/>
            <person name="Hwang S."/>
            <person name="Cho B.-K."/>
        </authorList>
    </citation>
    <scope>NUCLEOTIDE SEQUENCE [LARGE SCALE GENOMIC DNA]</scope>
    <source>
        <strain evidence="3">DSM 8239</strain>
    </source>
</reference>